<feature type="non-terminal residue" evidence="1">
    <location>
        <position position="1"/>
    </location>
</feature>
<accession>A0ACC1HQT8</accession>
<gene>
    <name evidence="1" type="ORF">EV182_003097</name>
</gene>
<reference evidence="1" key="1">
    <citation type="submission" date="2022-06" db="EMBL/GenBank/DDBJ databases">
        <title>Phylogenomic reconstructions and comparative analyses of Kickxellomycotina fungi.</title>
        <authorList>
            <person name="Reynolds N.K."/>
            <person name="Stajich J.E."/>
            <person name="Barry K."/>
            <person name="Grigoriev I.V."/>
            <person name="Crous P."/>
            <person name="Smith M.E."/>
        </authorList>
    </citation>
    <scope>NUCLEOTIDE SEQUENCE</scope>
    <source>
        <strain evidence="1">RSA 2271</strain>
    </source>
</reference>
<sequence length="136" mass="15493">AEDVHAALPQLSKDIPQVLDDTHRQLCSYICNSAQDDFSSIILQYDIKNKFDQLDDFIADAKARHQNPGRAVRARVMSIKNAEIERLSKLVEEMEAENQRLLASLEQRSLQIDAEREQLGGVYRILKKTSQVALDQ</sequence>
<proteinExistence type="predicted"/>
<name>A0ACC1HQT8_9FUNG</name>
<protein>
    <submittedName>
        <fullName evidence="1">Uncharacterized protein</fullName>
    </submittedName>
</protein>
<evidence type="ECO:0000313" key="2">
    <source>
        <dbReference type="Proteomes" id="UP001145114"/>
    </source>
</evidence>
<dbReference type="EMBL" id="JAMZIH010000752">
    <property type="protein sequence ID" value="KAJ1678913.1"/>
    <property type="molecule type" value="Genomic_DNA"/>
</dbReference>
<evidence type="ECO:0000313" key="1">
    <source>
        <dbReference type="EMBL" id="KAJ1678913.1"/>
    </source>
</evidence>
<dbReference type="Proteomes" id="UP001145114">
    <property type="component" value="Unassembled WGS sequence"/>
</dbReference>
<organism evidence="1 2">
    <name type="scientific">Spiromyces aspiralis</name>
    <dbReference type="NCBI Taxonomy" id="68401"/>
    <lineage>
        <taxon>Eukaryota</taxon>
        <taxon>Fungi</taxon>
        <taxon>Fungi incertae sedis</taxon>
        <taxon>Zoopagomycota</taxon>
        <taxon>Kickxellomycotina</taxon>
        <taxon>Kickxellomycetes</taxon>
        <taxon>Kickxellales</taxon>
        <taxon>Kickxellaceae</taxon>
        <taxon>Spiromyces</taxon>
    </lineage>
</organism>
<comment type="caution">
    <text evidence="1">The sequence shown here is derived from an EMBL/GenBank/DDBJ whole genome shotgun (WGS) entry which is preliminary data.</text>
</comment>
<keyword evidence="2" id="KW-1185">Reference proteome</keyword>